<evidence type="ECO:0000313" key="6">
    <source>
        <dbReference type="EMBL" id="MBE5040218.1"/>
    </source>
</evidence>
<keyword evidence="7" id="KW-1185">Reference proteome</keyword>
<keyword evidence="2" id="KW-0813">Transport</keyword>
<dbReference type="PANTHER" id="PTHR43335:SF4">
    <property type="entry name" value="ABC TRANSPORTER, ATP-BINDING PROTEIN"/>
    <property type="match status" value="1"/>
</dbReference>
<keyword evidence="4 6" id="KW-0067">ATP-binding</keyword>
<dbReference type="InterPro" id="IPR003593">
    <property type="entry name" value="AAA+_ATPase"/>
</dbReference>
<organism evidence="6 7">
    <name type="scientific">Ructibacterium gallinarum</name>
    <dbReference type="NCBI Taxonomy" id="2779355"/>
    <lineage>
        <taxon>Bacteria</taxon>
        <taxon>Bacillati</taxon>
        <taxon>Bacillota</taxon>
        <taxon>Clostridia</taxon>
        <taxon>Eubacteriales</taxon>
        <taxon>Oscillospiraceae</taxon>
        <taxon>Ructibacterium</taxon>
    </lineage>
</organism>
<dbReference type="AlphaFoldDB" id="A0A9D5LYA2"/>
<dbReference type="Proteomes" id="UP000806542">
    <property type="component" value="Unassembled WGS sequence"/>
</dbReference>
<proteinExistence type="inferred from homology"/>
<accession>A0A9D5LYA2</accession>
<dbReference type="SMART" id="SM00382">
    <property type="entry name" value="AAA"/>
    <property type="match status" value="1"/>
</dbReference>
<dbReference type="PROSITE" id="PS00211">
    <property type="entry name" value="ABC_TRANSPORTER_1"/>
    <property type="match status" value="1"/>
</dbReference>
<evidence type="ECO:0000256" key="4">
    <source>
        <dbReference type="ARBA" id="ARBA00022840"/>
    </source>
</evidence>
<evidence type="ECO:0000313" key="7">
    <source>
        <dbReference type="Proteomes" id="UP000806542"/>
    </source>
</evidence>
<evidence type="ECO:0000256" key="2">
    <source>
        <dbReference type="ARBA" id="ARBA00022448"/>
    </source>
</evidence>
<keyword evidence="3" id="KW-0547">Nucleotide-binding</keyword>
<dbReference type="GO" id="GO:0016887">
    <property type="term" value="F:ATP hydrolysis activity"/>
    <property type="evidence" value="ECO:0007669"/>
    <property type="project" value="InterPro"/>
</dbReference>
<dbReference type="Gene3D" id="3.40.50.300">
    <property type="entry name" value="P-loop containing nucleotide triphosphate hydrolases"/>
    <property type="match status" value="1"/>
</dbReference>
<feature type="domain" description="ABC transporter" evidence="5">
    <location>
        <begin position="5"/>
        <end position="233"/>
    </location>
</feature>
<reference evidence="6" key="1">
    <citation type="submission" date="2020-10" db="EMBL/GenBank/DDBJ databases">
        <title>ChiBAC.</title>
        <authorList>
            <person name="Zenner C."/>
            <person name="Hitch T.C.A."/>
            <person name="Clavel T."/>
        </authorList>
    </citation>
    <scope>NUCLEOTIDE SEQUENCE</scope>
    <source>
        <strain evidence="6">DSM 107454</strain>
    </source>
</reference>
<dbReference type="InterPro" id="IPR017871">
    <property type="entry name" value="ABC_transporter-like_CS"/>
</dbReference>
<dbReference type="EMBL" id="JADCKB010000012">
    <property type="protein sequence ID" value="MBE5040218.1"/>
    <property type="molecule type" value="Genomic_DNA"/>
</dbReference>
<protein>
    <submittedName>
        <fullName evidence="6">ABC transporter ATP-binding protein</fullName>
    </submittedName>
</protein>
<evidence type="ECO:0000259" key="5">
    <source>
        <dbReference type="PROSITE" id="PS50893"/>
    </source>
</evidence>
<name>A0A9D5LYA2_9FIRM</name>
<dbReference type="InterPro" id="IPR003439">
    <property type="entry name" value="ABC_transporter-like_ATP-bd"/>
</dbReference>
<dbReference type="PROSITE" id="PS50893">
    <property type="entry name" value="ABC_TRANSPORTER_2"/>
    <property type="match status" value="1"/>
</dbReference>
<sequence length="244" mass="27301">MEHVLEIRNLKKLYKNGRGVEEVNLTVDRGDVVGLLGPNGSGKTTTMRVVTGLSVPNSGTVKIFGTEIQEDHEKAMEKVGCLIEMPALYGNLTAWQNLKMAARYYDNVDNDRIRYILTLVHLDRYRNDKAGRFSLGMKQRLGLALALLSDPELVILDEPANGLDIEGIIQVREIITKLAAERGVTFLVSSHIASELEKTCNKVAVLHEGQMLTFEPMEKALEFQPTLEDYFLFVVREKRGGVVL</sequence>
<dbReference type="PANTHER" id="PTHR43335">
    <property type="entry name" value="ABC TRANSPORTER, ATP-BINDING PROTEIN"/>
    <property type="match status" value="1"/>
</dbReference>
<gene>
    <name evidence="6" type="ORF">INF28_07060</name>
</gene>
<dbReference type="SUPFAM" id="SSF52540">
    <property type="entry name" value="P-loop containing nucleoside triphosphate hydrolases"/>
    <property type="match status" value="1"/>
</dbReference>
<dbReference type="Pfam" id="PF00005">
    <property type="entry name" value="ABC_tran"/>
    <property type="match status" value="1"/>
</dbReference>
<comment type="caution">
    <text evidence="6">The sequence shown here is derived from an EMBL/GenBank/DDBJ whole genome shotgun (WGS) entry which is preliminary data.</text>
</comment>
<evidence type="ECO:0000256" key="3">
    <source>
        <dbReference type="ARBA" id="ARBA00022741"/>
    </source>
</evidence>
<dbReference type="InterPro" id="IPR027417">
    <property type="entry name" value="P-loop_NTPase"/>
</dbReference>
<comment type="similarity">
    <text evidence="1">Belongs to the ABC transporter superfamily.</text>
</comment>
<dbReference type="GO" id="GO:0005524">
    <property type="term" value="F:ATP binding"/>
    <property type="evidence" value="ECO:0007669"/>
    <property type="project" value="UniProtKB-KW"/>
</dbReference>
<evidence type="ECO:0000256" key="1">
    <source>
        <dbReference type="ARBA" id="ARBA00005417"/>
    </source>
</evidence>